<evidence type="ECO:0000259" key="2">
    <source>
        <dbReference type="PROSITE" id="PS51688"/>
    </source>
</evidence>
<dbReference type="Proteomes" id="UP000475928">
    <property type="component" value="Unassembled WGS sequence"/>
</dbReference>
<evidence type="ECO:0000313" key="4">
    <source>
        <dbReference type="Proteomes" id="UP000475928"/>
    </source>
</evidence>
<dbReference type="EMBL" id="BLLH01000002">
    <property type="protein sequence ID" value="GFH40226.1"/>
    <property type="molecule type" value="Genomic_DNA"/>
</dbReference>
<dbReference type="InterPro" id="IPR010572">
    <property type="entry name" value="Tail_dom"/>
</dbReference>
<evidence type="ECO:0000313" key="3">
    <source>
        <dbReference type="EMBL" id="GFH40226.1"/>
    </source>
</evidence>
<dbReference type="Pfam" id="PF06605">
    <property type="entry name" value="Prophage_tail"/>
    <property type="match status" value="1"/>
</dbReference>
<dbReference type="InterPro" id="IPR007119">
    <property type="entry name" value="Phage_tail_spike_N"/>
</dbReference>
<accession>A0A6A0B5C5</accession>
<organism evidence="3 4">
    <name type="scientific">Pseudolactococcus insecticola</name>
    <dbReference type="NCBI Taxonomy" id="2709158"/>
    <lineage>
        <taxon>Bacteria</taxon>
        <taxon>Bacillati</taxon>
        <taxon>Bacillota</taxon>
        <taxon>Bacilli</taxon>
        <taxon>Lactobacillales</taxon>
        <taxon>Streptococcaceae</taxon>
        <taxon>Pseudolactococcus</taxon>
    </lineage>
</organism>
<dbReference type="Gene3D" id="1.20.5.340">
    <property type="match status" value="1"/>
</dbReference>
<evidence type="ECO:0000256" key="1">
    <source>
        <dbReference type="SAM" id="Coils"/>
    </source>
</evidence>
<dbReference type="InterPro" id="IPR030392">
    <property type="entry name" value="S74_ICA"/>
</dbReference>
<feature type="coiled-coil region" evidence="1">
    <location>
        <begin position="1453"/>
        <end position="1480"/>
    </location>
</feature>
<keyword evidence="1" id="KW-0175">Coiled coil</keyword>
<dbReference type="RefSeq" id="WP_172355554.1">
    <property type="nucleotide sequence ID" value="NZ_BLLH01000002.1"/>
</dbReference>
<sequence>MISYFDKTETSFTNNGLGILDDYVINPIVSEELNGLFMLEFDYPIHAPHSEKLVSEIIVRAPVPELADQLFRISERSEALGGLRHIVAYHVFYDLAKNLIEDTFITIKNGSGALNQLLNATQYSHNFTGASNISTTNNARLVRLNPAEVLLDTDLDNSFQARWGGEITRDNFHIIMSNKRGSDNGVQIRDKKNLTGYKSTIDYSSIVTRIMPEGSDGLFLPEKYVDSPRINHYVAPKIKVIKYDSVKVGTNEGELTQAQACAKLRELANQEYSKNHIDLPIATYEVEFAPLEKTEEYKDFAALETVNIGDTVSVIHEEDGLNITARMMSYTYNPLLQAYISVSLGNVTPKFTDIAKDIKRVDTHVKQAVDDANYALTSANGKNTNYFGTVTPNHPRIGDIWYKENGDKIELWIYETREGVTQWYLLVSETTQEEIEFSIHEILDPAMAELQENLSAKDQLLEALEQARIIAEAEIAENESLLAQLDEELEQTKTQLTADLAENQALQTQLAEDLSQAQSQMNAQITQALSETETAKTNANNAVAKADSAIENASTALTQAQNAHAKSVKSSAVTYQASSSGTTAPTSTWGATIPVVTAGQYLWTRTVFTLQDNSTVTSYSVGMKGLTGETGATGAKGADGSTGTNAPTITTVQDQFYLSTSQTAQSGGSWGTAVPTWASGKYYWSRVATTFSNGTTTYSTPVLDVALNQALVSTLEVQTTAATIQTTITQHATLIATKASQSSVDSLTGRMTTAETSITEHAGQIALKASQTSLNSLTNRVTTAESSITQHAGLIQLKASQSSVDSLNGKITTAESKITQMATDINLRVTKADIINQINLSSEGILISANKLTIETAGNLFINSEFHSNNVLDGWSQRQGGLTRGFGISDSYYTDKAGSRSHYIAFNNLTDDVTTADWRTLEQIFRARANSIWSMSAVVYFYSRGTVAAGDYKLKIEFLDSTGAILQENNGTVVTTTGTTVQKLENAIAPASTTQIRAMLVVKGQVRLYATRFMLNYGTKVAPYSSSAGALSVVGNMVVTGAITGDKITVDTGFFDKINAVSGNFTNINATKITTGTLSVDRLAANAIVAGKLATNSVITEKINAGAVTAAKMTIDAAFITKLNAVSATIQNLNASNITTGTLSVDRLAANSIVAGKLTISTLSSISANVGTLTSGTINASGVNVINLNAANITTGTLNAARIGANTITADKIKATSLDLFATDTYTNVTATGMRIQSKAQIIFANWKDSSGNTMSTQGLYIGGYGSGTKHIAFTRSNGTTFMLRAETGMDYGANTNVATGALNIYDYVHVWNALRAHGHIITEGGAFVFNATTDATIQYAVDKCTMNFRVPGGQSGGSYFWFNQKILSADGFASSSLLSLKDVKGNYKGDALSEICQTDIVEYTYKNNPHDRQLSPIIDDLHQTKAYYLPDIIHDEQAVNLYAMTSLSWIAIQQLANKIEKLEEKNQCLHLTMRNLSQLSTFSEL</sequence>
<proteinExistence type="predicted"/>
<comment type="caution">
    <text evidence="3">The sequence shown here is derived from an EMBL/GenBank/DDBJ whole genome shotgun (WGS) entry which is preliminary data.</text>
</comment>
<dbReference type="NCBIfam" id="TIGR01665">
    <property type="entry name" value="put_anti_recept"/>
    <property type="match status" value="1"/>
</dbReference>
<name>A0A6A0B5C5_9LACT</name>
<gene>
    <name evidence="3" type="ORF">Hs20B_06240</name>
</gene>
<protein>
    <recommendedName>
        <fullName evidence="2">Peptidase S74 domain-containing protein</fullName>
    </recommendedName>
</protein>
<reference evidence="3 4" key="1">
    <citation type="submission" date="2020-02" db="EMBL/GenBank/DDBJ databases">
        <title>Draft genome sequence of Lactococcus sp. Hs20B0-1.</title>
        <authorList>
            <person name="Noda S."/>
            <person name="Yuki M."/>
            <person name="Ohkuma M."/>
        </authorList>
    </citation>
    <scope>NUCLEOTIDE SEQUENCE [LARGE SCALE GENOMIC DNA]</scope>
    <source>
        <strain evidence="3 4">Hs20B0-1</strain>
    </source>
</reference>
<dbReference type="PROSITE" id="PS51688">
    <property type="entry name" value="ICA"/>
    <property type="match status" value="1"/>
</dbReference>
<feature type="coiled-coil region" evidence="1">
    <location>
        <begin position="447"/>
        <end position="502"/>
    </location>
</feature>
<feature type="domain" description="Peptidase S74" evidence="2">
    <location>
        <begin position="1377"/>
        <end position="1467"/>
    </location>
</feature>
<keyword evidence="4" id="KW-1185">Reference proteome</keyword>